<evidence type="ECO:0000256" key="2">
    <source>
        <dbReference type="ARBA" id="ARBA00022908"/>
    </source>
</evidence>
<dbReference type="InterPro" id="IPR050090">
    <property type="entry name" value="Tyrosine_recombinase_XerCD"/>
</dbReference>
<dbReference type="Pfam" id="PF00589">
    <property type="entry name" value="Phage_integrase"/>
    <property type="match status" value="1"/>
</dbReference>
<dbReference type="InterPro" id="IPR044068">
    <property type="entry name" value="CB"/>
</dbReference>
<dbReference type="InterPro" id="IPR011010">
    <property type="entry name" value="DNA_brk_join_enz"/>
</dbReference>
<dbReference type="PROSITE" id="PS51898">
    <property type="entry name" value="TYR_RECOMBINASE"/>
    <property type="match status" value="1"/>
</dbReference>
<dbReference type="InterPro" id="IPR002104">
    <property type="entry name" value="Integrase_catalytic"/>
</dbReference>
<dbReference type="Gene3D" id="1.10.443.10">
    <property type="entry name" value="Intergrase catalytic core"/>
    <property type="match status" value="1"/>
</dbReference>
<dbReference type="InterPro" id="IPR004107">
    <property type="entry name" value="Integrase_SAM-like_N"/>
</dbReference>
<protein>
    <submittedName>
        <fullName evidence="7">Integron integrase IntIPac</fullName>
    </submittedName>
</protein>
<keyword evidence="2" id="KW-0229">DNA integration</keyword>
<gene>
    <name evidence="7" type="ORF">MNB_ARC-1_190</name>
</gene>
<name>A0A3B1DST9_9ZZZZ</name>
<dbReference type="InterPro" id="IPR011946">
    <property type="entry name" value="Integrase_integron-type"/>
</dbReference>
<keyword evidence="3" id="KW-0238">DNA-binding</keyword>
<reference evidence="7" key="1">
    <citation type="submission" date="2018-10" db="EMBL/GenBank/DDBJ databases">
        <authorList>
            <person name="Aoki K."/>
        </authorList>
    </citation>
    <scope>NUCLEOTIDE SEQUENCE</scope>
</reference>
<sequence length="320" mass="37284">MKAKLLDILVEKIRLKHYSKSTEQTYYYWCKSYILYHNKRHPKDMGKDEIERFLTHLAIEKNVAPSTQNQAFNAVLFLYREVLDIDTTNFNIQSLRAKERTKVPVVLSIDEVKQILTNITGVNGIIVSLLYGCGLRIKEVLRLRVKDIDFEYENIYIFDSKSTKDRIMPLPLKLKDSLKQQIARVKTIHTKDLNDGYGSVYMPHNLAFKFENSSKELKWQYVFPAKSLSHDKRESVTRRHHINDITINRAIKKAVNLCGIHKRVTAHTFRHSYATHLLQNGTDIRSIQELLGHKSVGTTMIYTHVVKELNKDIVKSPLDF</sequence>
<dbReference type="AlphaFoldDB" id="A0A3B1DST9"/>
<dbReference type="PANTHER" id="PTHR30349:SF64">
    <property type="entry name" value="PROPHAGE INTEGRASE INTD-RELATED"/>
    <property type="match status" value="1"/>
</dbReference>
<proteinExistence type="inferred from homology"/>
<organism evidence="7">
    <name type="scientific">hydrothermal vent metagenome</name>
    <dbReference type="NCBI Taxonomy" id="652676"/>
    <lineage>
        <taxon>unclassified sequences</taxon>
        <taxon>metagenomes</taxon>
        <taxon>ecological metagenomes</taxon>
    </lineage>
</organism>
<dbReference type="GO" id="GO:0015074">
    <property type="term" value="P:DNA integration"/>
    <property type="evidence" value="ECO:0007669"/>
    <property type="project" value="UniProtKB-KW"/>
</dbReference>
<dbReference type="GO" id="GO:0003677">
    <property type="term" value="F:DNA binding"/>
    <property type="evidence" value="ECO:0007669"/>
    <property type="project" value="UniProtKB-KW"/>
</dbReference>
<evidence type="ECO:0000259" key="6">
    <source>
        <dbReference type="PROSITE" id="PS51900"/>
    </source>
</evidence>
<accession>A0A3B1DST9</accession>
<keyword evidence="4" id="KW-0233">DNA recombination</keyword>
<evidence type="ECO:0000259" key="5">
    <source>
        <dbReference type="PROSITE" id="PS51898"/>
    </source>
</evidence>
<dbReference type="PROSITE" id="PS51900">
    <property type="entry name" value="CB"/>
    <property type="match status" value="1"/>
</dbReference>
<dbReference type="NCBIfam" id="TIGR02249">
    <property type="entry name" value="integrase_gron"/>
    <property type="match status" value="1"/>
</dbReference>
<dbReference type="Pfam" id="PF13495">
    <property type="entry name" value="Phage_int_SAM_4"/>
    <property type="match status" value="1"/>
</dbReference>
<feature type="domain" description="Tyr recombinase" evidence="5">
    <location>
        <begin position="102"/>
        <end position="315"/>
    </location>
</feature>
<dbReference type="EMBL" id="UOYO01000024">
    <property type="protein sequence ID" value="VAY87317.1"/>
    <property type="molecule type" value="Genomic_DNA"/>
</dbReference>
<dbReference type="SUPFAM" id="SSF56349">
    <property type="entry name" value="DNA breaking-rejoining enzymes"/>
    <property type="match status" value="1"/>
</dbReference>
<evidence type="ECO:0000313" key="7">
    <source>
        <dbReference type="EMBL" id="VAY87317.1"/>
    </source>
</evidence>
<dbReference type="InterPro" id="IPR013762">
    <property type="entry name" value="Integrase-like_cat_sf"/>
</dbReference>
<dbReference type="GO" id="GO:0006310">
    <property type="term" value="P:DNA recombination"/>
    <property type="evidence" value="ECO:0007669"/>
    <property type="project" value="UniProtKB-KW"/>
</dbReference>
<dbReference type="Gene3D" id="1.10.150.130">
    <property type="match status" value="1"/>
</dbReference>
<comment type="similarity">
    <text evidence="1">Belongs to the 'phage' integrase family.</text>
</comment>
<dbReference type="PANTHER" id="PTHR30349">
    <property type="entry name" value="PHAGE INTEGRASE-RELATED"/>
    <property type="match status" value="1"/>
</dbReference>
<dbReference type="InterPro" id="IPR010998">
    <property type="entry name" value="Integrase_recombinase_N"/>
</dbReference>
<feature type="domain" description="Core-binding (CB)" evidence="6">
    <location>
        <begin position="1"/>
        <end position="83"/>
    </location>
</feature>
<evidence type="ECO:0000256" key="4">
    <source>
        <dbReference type="ARBA" id="ARBA00023172"/>
    </source>
</evidence>
<evidence type="ECO:0000256" key="1">
    <source>
        <dbReference type="ARBA" id="ARBA00008857"/>
    </source>
</evidence>
<evidence type="ECO:0000256" key="3">
    <source>
        <dbReference type="ARBA" id="ARBA00023125"/>
    </source>
</evidence>